<feature type="chain" id="PRO_5017975781" description="Lipoprotein" evidence="1">
    <location>
        <begin position="32"/>
        <end position="226"/>
    </location>
</feature>
<accession>A0A3N2RB15</accession>
<dbReference type="AlphaFoldDB" id="A0A3N2RB15"/>
<gene>
    <name evidence="2" type="ORF">D9T17_22980</name>
</gene>
<keyword evidence="1" id="KW-0732">Signal</keyword>
<name>A0A3N2RB15_LYSEN</name>
<dbReference type="PROSITE" id="PS51257">
    <property type="entry name" value="PROKAR_LIPOPROTEIN"/>
    <property type="match status" value="1"/>
</dbReference>
<evidence type="ECO:0000256" key="1">
    <source>
        <dbReference type="SAM" id="SignalP"/>
    </source>
</evidence>
<proteinExistence type="predicted"/>
<evidence type="ECO:0000313" key="3">
    <source>
        <dbReference type="Proteomes" id="UP000275910"/>
    </source>
</evidence>
<dbReference type="EMBL" id="RCTY01000057">
    <property type="protein sequence ID" value="ROU04607.1"/>
    <property type="molecule type" value="Genomic_DNA"/>
</dbReference>
<sequence>MSTKRLGLGLRHDARVGSLLLALGVASCAQADLPSGTQLHNGIAASAASGAAHTKTTIDGANGVKLEVEFRYQTQSRAVEVNYRLHNPAAAPPLAVFDRGDLHTVQIGRQKLGAIGQPGFVTEGNDVEMLHAALPLPDPAPTSPPTPLAIRVAPGTTLSGRFESEIWSNVEPKRLRWCVDVMAFDDKFFDAPARGGDPQVYSAPFAAAEAQKMLCTPWFDIARGGF</sequence>
<dbReference type="Proteomes" id="UP000275910">
    <property type="component" value="Unassembled WGS sequence"/>
</dbReference>
<organism evidence="2 3">
    <name type="scientific">Lysobacter enzymogenes</name>
    <dbReference type="NCBI Taxonomy" id="69"/>
    <lineage>
        <taxon>Bacteria</taxon>
        <taxon>Pseudomonadati</taxon>
        <taxon>Pseudomonadota</taxon>
        <taxon>Gammaproteobacteria</taxon>
        <taxon>Lysobacterales</taxon>
        <taxon>Lysobacteraceae</taxon>
        <taxon>Lysobacter</taxon>
    </lineage>
</organism>
<comment type="caution">
    <text evidence="2">The sequence shown here is derived from an EMBL/GenBank/DDBJ whole genome shotgun (WGS) entry which is preliminary data.</text>
</comment>
<evidence type="ECO:0000313" key="2">
    <source>
        <dbReference type="EMBL" id="ROU04607.1"/>
    </source>
</evidence>
<feature type="signal peptide" evidence="1">
    <location>
        <begin position="1"/>
        <end position="31"/>
    </location>
</feature>
<evidence type="ECO:0008006" key="4">
    <source>
        <dbReference type="Google" id="ProtNLM"/>
    </source>
</evidence>
<protein>
    <recommendedName>
        <fullName evidence="4">Lipoprotein</fullName>
    </recommendedName>
</protein>
<reference evidence="2 3" key="1">
    <citation type="submission" date="2018-10" db="EMBL/GenBank/DDBJ databases">
        <title>The genome of Lysobacter enzymogenes OH11.</title>
        <authorList>
            <person name="Liu F."/>
            <person name="Zhao Y."/>
            <person name="Qian G."/>
            <person name="Chen Y."/>
            <person name="Xu H."/>
        </authorList>
    </citation>
    <scope>NUCLEOTIDE SEQUENCE [LARGE SCALE GENOMIC DNA]</scope>
    <source>
        <strain evidence="2 3">OH11</strain>
    </source>
</reference>